<dbReference type="RefSeq" id="WP_165061137.1">
    <property type="nucleotide sequence ID" value="NZ_JAADJS010000004.1"/>
</dbReference>
<keyword evidence="3" id="KW-0472">Membrane</keyword>
<keyword evidence="3" id="KW-0812">Transmembrane</keyword>
<organism evidence="5 6">
    <name type="scientific">Rahnella contaminans</name>
    <dbReference type="NCBI Taxonomy" id="2703882"/>
    <lineage>
        <taxon>Bacteria</taxon>
        <taxon>Pseudomonadati</taxon>
        <taxon>Pseudomonadota</taxon>
        <taxon>Gammaproteobacteria</taxon>
        <taxon>Enterobacterales</taxon>
        <taxon>Yersiniaceae</taxon>
        <taxon>Rahnella</taxon>
    </lineage>
</organism>
<dbReference type="PANTHER" id="PTHR30487">
    <property type="entry name" value="TYPE 4 PREPILIN-LIKE PROTEINS LEADER PEPTIDE-PROCESSING ENZYME"/>
    <property type="match status" value="1"/>
</dbReference>
<feature type="transmembrane region" description="Helical" evidence="3">
    <location>
        <begin position="167"/>
        <end position="188"/>
    </location>
</feature>
<feature type="transmembrane region" description="Helical" evidence="3">
    <location>
        <begin position="116"/>
        <end position="139"/>
    </location>
</feature>
<dbReference type="GO" id="GO:0006465">
    <property type="term" value="P:signal peptide processing"/>
    <property type="evidence" value="ECO:0007669"/>
    <property type="project" value="TreeGrafter"/>
</dbReference>
<evidence type="ECO:0000313" key="6">
    <source>
        <dbReference type="Proteomes" id="UP000476696"/>
    </source>
</evidence>
<feature type="transmembrane region" description="Helical" evidence="3">
    <location>
        <begin position="20"/>
        <end position="39"/>
    </location>
</feature>
<dbReference type="EMBL" id="JAADJS010000004">
    <property type="protein sequence ID" value="NGX89172.1"/>
    <property type="molecule type" value="Genomic_DNA"/>
</dbReference>
<dbReference type="InterPro" id="IPR050882">
    <property type="entry name" value="Prepilin_peptidase/N-MTase"/>
</dbReference>
<comment type="similarity">
    <text evidence="1 2">Belongs to the peptidase A24 family.</text>
</comment>
<dbReference type="GO" id="GO:0004190">
    <property type="term" value="F:aspartic-type endopeptidase activity"/>
    <property type="evidence" value="ECO:0007669"/>
    <property type="project" value="InterPro"/>
</dbReference>
<name>A0A6M2B915_9GAMM</name>
<dbReference type="InterPro" id="IPR014032">
    <property type="entry name" value="Peptidase_A24A_bac"/>
</dbReference>
<feature type="domain" description="Prepilin type IV endopeptidase peptidase" evidence="4">
    <location>
        <begin position="120"/>
        <end position="229"/>
    </location>
</feature>
<dbReference type="PRINTS" id="PR00864">
    <property type="entry name" value="PREPILNPTASE"/>
</dbReference>
<protein>
    <submittedName>
        <fullName evidence="5">Prepilin peptidase</fullName>
    </submittedName>
</protein>
<accession>A0A6M2B915</accession>
<evidence type="ECO:0000313" key="5">
    <source>
        <dbReference type="EMBL" id="NGX89172.1"/>
    </source>
</evidence>
<comment type="caution">
    <text evidence="5">The sequence shown here is derived from an EMBL/GenBank/DDBJ whole genome shotgun (WGS) entry which is preliminary data.</text>
</comment>
<evidence type="ECO:0000256" key="3">
    <source>
        <dbReference type="SAM" id="Phobius"/>
    </source>
</evidence>
<dbReference type="GO" id="GO:0005886">
    <property type="term" value="C:plasma membrane"/>
    <property type="evidence" value="ECO:0007669"/>
    <property type="project" value="TreeGrafter"/>
</dbReference>
<feature type="transmembrane region" description="Helical" evidence="3">
    <location>
        <begin position="239"/>
        <end position="256"/>
    </location>
</feature>
<reference evidence="5 6" key="1">
    <citation type="submission" date="2020-03" db="EMBL/GenBank/DDBJ databases">
        <title>Rahnella aceri sp. nov., isoated from traditional Jeju Makgeolli.</title>
        <authorList>
            <person name="Kim I.S."/>
            <person name="Jeon D."/>
        </authorList>
    </citation>
    <scope>NUCLEOTIDE SEQUENCE [LARGE SCALE GENOMIC DNA]</scope>
    <source>
        <strain evidence="5 6">Lac-M11</strain>
    </source>
</reference>
<dbReference type="InterPro" id="IPR000045">
    <property type="entry name" value="Prepilin_IV_endopep_pep"/>
</dbReference>
<dbReference type="Pfam" id="PF01478">
    <property type="entry name" value="Peptidase_A24"/>
    <property type="match status" value="1"/>
</dbReference>
<keyword evidence="3" id="KW-1133">Transmembrane helix</keyword>
<sequence length="266" mass="29737">MYYPILYEVQFQGVARSVAAFIGFLAGMLLNIVVTRFILKFASIPMPPFTLPDISYATSSDEPDLYLKSPLLRQMNFRRASLYYRDQLSYRSLFVTGSCTLLFLGMSFLFDNPMAWLIVCLFSCFLITLSVIDASTFILPDALTQPLLWLGLMLSALGHGVPVESAIFGAVSGYLSLWFLYWCLRFVIKKEGMGFGDFKLLAAIGAWSGWEALPAVCTLAALIGIFYAVVWGRFLRRGSLIPFGPALSISGLLIYISQRSDIVWLM</sequence>
<dbReference type="Gene3D" id="1.20.120.1220">
    <property type="match status" value="1"/>
</dbReference>
<proteinExistence type="inferred from homology"/>
<evidence type="ECO:0000256" key="1">
    <source>
        <dbReference type="ARBA" id="ARBA00005801"/>
    </source>
</evidence>
<evidence type="ECO:0000256" key="2">
    <source>
        <dbReference type="RuleBase" id="RU003793"/>
    </source>
</evidence>
<dbReference type="AlphaFoldDB" id="A0A6M2B915"/>
<feature type="transmembrane region" description="Helical" evidence="3">
    <location>
        <begin position="200"/>
        <end position="227"/>
    </location>
</feature>
<evidence type="ECO:0000259" key="4">
    <source>
        <dbReference type="Pfam" id="PF01478"/>
    </source>
</evidence>
<keyword evidence="6" id="KW-1185">Reference proteome</keyword>
<dbReference type="Proteomes" id="UP000476696">
    <property type="component" value="Unassembled WGS sequence"/>
</dbReference>
<gene>
    <name evidence="5" type="ORF">GW579_18990</name>
</gene>
<feature type="transmembrane region" description="Helical" evidence="3">
    <location>
        <begin position="88"/>
        <end position="110"/>
    </location>
</feature>
<dbReference type="PANTHER" id="PTHR30487:SF0">
    <property type="entry name" value="PREPILIN LEADER PEPTIDASE_N-METHYLTRANSFERASE-RELATED"/>
    <property type="match status" value="1"/>
</dbReference>